<reference evidence="4" key="1">
    <citation type="submission" date="2025-08" db="UniProtKB">
        <authorList>
            <consortium name="Ensembl"/>
        </authorList>
    </citation>
    <scope>IDENTIFICATION</scope>
</reference>
<evidence type="ECO:0000313" key="4">
    <source>
        <dbReference type="Ensembl" id="ENSCLAP00000000575.1"/>
    </source>
</evidence>
<dbReference type="GO" id="GO:0032027">
    <property type="term" value="F:myosin light chain binding"/>
    <property type="evidence" value="ECO:0007669"/>
    <property type="project" value="InterPro"/>
</dbReference>
<evidence type="ECO:0000259" key="3">
    <source>
        <dbReference type="Pfam" id="PF14909"/>
    </source>
</evidence>
<dbReference type="InterPro" id="IPR032732">
    <property type="entry name" value="SPATA6_N"/>
</dbReference>
<dbReference type="GeneTree" id="ENSGT00530000063821"/>
<sequence length="98" mass="10860">MPKAKALQCALALEIHSVTCLGVVLKDKKIYLSICVFGQYKKAQYVPTTFPLVFNARRVFEKFPEAVDPGDVVAQLESCSKPSTQKGPYSSIQHPQQC</sequence>
<keyword evidence="5" id="KW-1185">Reference proteome</keyword>
<dbReference type="OMA" id="LECKWAP"/>
<feature type="domain" description="Spermatogenesis-associated protein 6 N-terminal" evidence="3">
    <location>
        <begin position="12"/>
        <end position="78"/>
    </location>
</feature>
<evidence type="ECO:0000256" key="1">
    <source>
        <dbReference type="ARBA" id="ARBA00006215"/>
    </source>
</evidence>
<evidence type="ECO:0000256" key="2">
    <source>
        <dbReference type="ARBA" id="ARBA00022553"/>
    </source>
</evidence>
<accession>A0A8C2UID1</accession>
<name>A0A8C2UID1_CHILA</name>
<dbReference type="Pfam" id="PF14909">
    <property type="entry name" value="SPATA6"/>
    <property type="match status" value="1"/>
</dbReference>
<dbReference type="GO" id="GO:0120212">
    <property type="term" value="C:sperm head-tail coupling apparatus"/>
    <property type="evidence" value="ECO:0007669"/>
    <property type="project" value="InterPro"/>
</dbReference>
<reference evidence="4" key="2">
    <citation type="submission" date="2025-09" db="UniProtKB">
        <authorList>
            <consortium name="Ensembl"/>
        </authorList>
    </citation>
    <scope>IDENTIFICATION</scope>
</reference>
<organism evidence="4 5">
    <name type="scientific">Chinchilla lanigera</name>
    <name type="common">Long-tailed chinchilla</name>
    <name type="synonym">Chinchilla villidera</name>
    <dbReference type="NCBI Taxonomy" id="34839"/>
    <lineage>
        <taxon>Eukaryota</taxon>
        <taxon>Metazoa</taxon>
        <taxon>Chordata</taxon>
        <taxon>Craniata</taxon>
        <taxon>Vertebrata</taxon>
        <taxon>Euteleostomi</taxon>
        <taxon>Mammalia</taxon>
        <taxon>Eutheria</taxon>
        <taxon>Euarchontoglires</taxon>
        <taxon>Glires</taxon>
        <taxon>Rodentia</taxon>
        <taxon>Hystricomorpha</taxon>
        <taxon>Chinchillidae</taxon>
        <taxon>Chinchilla</taxon>
    </lineage>
</organism>
<protein>
    <recommendedName>
        <fullName evidence="3">Spermatogenesis-associated protein 6 N-terminal domain-containing protein</fullName>
    </recommendedName>
</protein>
<dbReference type="PANTHER" id="PTHR16435">
    <property type="entry name" value="SPERMATOGENESIS-ASSOCIATED PROTEIN 6 SPATA6"/>
    <property type="match status" value="1"/>
</dbReference>
<dbReference type="Ensembl" id="ENSCLAT00000000606.1">
    <property type="protein sequence ID" value="ENSCLAP00000000575.1"/>
    <property type="gene ID" value="ENSCLAG00000000465.1"/>
</dbReference>
<dbReference type="Proteomes" id="UP000694398">
    <property type="component" value="Unassembled WGS sequence"/>
</dbReference>
<dbReference type="GO" id="GO:0044458">
    <property type="term" value="P:motile cilium assembly"/>
    <property type="evidence" value="ECO:0007669"/>
    <property type="project" value="TreeGrafter"/>
</dbReference>
<keyword evidence="2" id="KW-0597">Phosphoprotein</keyword>
<dbReference type="InterPro" id="IPR042769">
    <property type="entry name" value="SPATA6_fam"/>
</dbReference>
<comment type="similarity">
    <text evidence="1">Belongs to the SPATA6 family.</text>
</comment>
<proteinExistence type="inferred from homology"/>
<dbReference type="PANTHER" id="PTHR16435:SF3">
    <property type="entry name" value="SPERMATOGENESIS-ASSOCIATED PROTEIN 6"/>
    <property type="match status" value="1"/>
</dbReference>
<dbReference type="AlphaFoldDB" id="A0A8C2UID1"/>
<dbReference type="GO" id="GO:0007283">
    <property type="term" value="P:spermatogenesis"/>
    <property type="evidence" value="ECO:0007669"/>
    <property type="project" value="InterPro"/>
</dbReference>
<evidence type="ECO:0000313" key="5">
    <source>
        <dbReference type="Proteomes" id="UP000694398"/>
    </source>
</evidence>